<name>A0AAJ5QQD7_9GAMM</name>
<dbReference type="RefSeq" id="WP_269950480.1">
    <property type="nucleotide sequence ID" value="NZ_CP104759.1"/>
</dbReference>
<dbReference type="InterPro" id="IPR002347">
    <property type="entry name" value="SDR_fam"/>
</dbReference>
<keyword evidence="4" id="KW-1185">Reference proteome</keyword>
<feature type="region of interest" description="Disordered" evidence="2">
    <location>
        <begin position="76"/>
        <end position="117"/>
    </location>
</feature>
<comment type="similarity">
    <text evidence="1">Belongs to the short-chain dehydrogenases/reductases (SDR) family.</text>
</comment>
<dbReference type="PANTHER" id="PTHR42879:SF2">
    <property type="entry name" value="3-OXOACYL-[ACYL-CARRIER-PROTEIN] REDUCTASE FABG"/>
    <property type="match status" value="1"/>
</dbReference>
<dbReference type="CDD" id="cd05233">
    <property type="entry name" value="SDR_c"/>
    <property type="match status" value="1"/>
</dbReference>
<dbReference type="Proteomes" id="UP001211544">
    <property type="component" value="Plasmid pGABEKP28_1"/>
</dbReference>
<dbReference type="KEGG" id="kpie:N5580_20670"/>
<dbReference type="Gene3D" id="3.40.50.720">
    <property type="entry name" value="NAD(P)-binding Rossmann-like Domain"/>
    <property type="match status" value="1"/>
</dbReference>
<dbReference type="PANTHER" id="PTHR42879">
    <property type="entry name" value="3-OXOACYL-(ACYL-CARRIER-PROTEIN) REDUCTASE"/>
    <property type="match status" value="1"/>
</dbReference>
<dbReference type="AlphaFoldDB" id="A0AAJ5QQD7"/>
<proteinExistence type="inferred from homology"/>
<geneLocation type="plasmid" evidence="3 4">
    <name>pGABEKP28_1</name>
</geneLocation>
<organism evidence="3 4">
    <name type="scientific">Pantoea piersonii</name>
    <dbReference type="NCBI Taxonomy" id="2364647"/>
    <lineage>
        <taxon>Bacteria</taxon>
        <taxon>Pseudomonadati</taxon>
        <taxon>Pseudomonadota</taxon>
        <taxon>Gammaproteobacteria</taxon>
        <taxon>Enterobacterales</taxon>
        <taxon>Erwiniaceae</taxon>
        <taxon>Pantoea</taxon>
    </lineage>
</organism>
<keyword evidence="3" id="KW-0614">Plasmid</keyword>
<gene>
    <name evidence="3" type="ORF">N5580_20670</name>
</gene>
<feature type="compositionally biased region" description="Polar residues" evidence="2">
    <location>
        <begin position="76"/>
        <end position="85"/>
    </location>
</feature>
<dbReference type="SUPFAM" id="SSF51735">
    <property type="entry name" value="NAD(P)-binding Rossmann-fold domains"/>
    <property type="match status" value="1"/>
</dbReference>
<evidence type="ECO:0000313" key="4">
    <source>
        <dbReference type="Proteomes" id="UP001211544"/>
    </source>
</evidence>
<evidence type="ECO:0000256" key="2">
    <source>
        <dbReference type="SAM" id="MobiDB-lite"/>
    </source>
</evidence>
<protein>
    <submittedName>
        <fullName evidence="3">SDR family oxidoreductase</fullName>
    </submittedName>
</protein>
<dbReference type="EMBL" id="CP104759">
    <property type="protein sequence ID" value="WBG93045.1"/>
    <property type="molecule type" value="Genomic_DNA"/>
</dbReference>
<evidence type="ECO:0000256" key="1">
    <source>
        <dbReference type="ARBA" id="ARBA00006484"/>
    </source>
</evidence>
<reference evidence="3 4" key="1">
    <citation type="journal article" date="2022" name="J Glob Antimicrob Resist">
        <title>First complete genome of a multidrug resistant strain of the novel human pathogen Kalamiella piersonii (GABEKP28) identified in human saliva.</title>
        <authorList>
            <person name="McDonagh F."/>
            <person name="Singh N.K."/>
            <person name="Venkateswaran K."/>
            <person name="Lonappan A.M."/>
            <person name="Hallahan B."/>
            <person name="Tuohy A."/>
            <person name="Burke L."/>
            <person name="Kovarova A."/>
            <person name="Miliotis G."/>
        </authorList>
    </citation>
    <scope>NUCLEOTIDE SEQUENCE [LARGE SCALE GENOMIC DNA]</scope>
    <source>
        <strain evidence="3 4">GABEKP28</strain>
    </source>
</reference>
<dbReference type="InterPro" id="IPR036291">
    <property type="entry name" value="NAD(P)-bd_dom_sf"/>
</dbReference>
<sequence>MRKQGAGSIINISSGATLATYPAPAAYDSARAGLNMLSAVARLELASAGITLSTFYPFMTATEFYQAVKAGQDQAIKQQQESATFMHSPAAGRRDDPPAHHQRRGAKRSGSGSLRRQLPRMTCFSVAP</sequence>
<accession>A0AAJ5QQD7</accession>
<evidence type="ECO:0000313" key="3">
    <source>
        <dbReference type="EMBL" id="WBG93045.1"/>
    </source>
</evidence>
<dbReference type="InterPro" id="IPR050259">
    <property type="entry name" value="SDR"/>
</dbReference>
<dbReference type="Pfam" id="PF00106">
    <property type="entry name" value="adh_short"/>
    <property type="match status" value="1"/>
</dbReference>
<dbReference type="PRINTS" id="PR00081">
    <property type="entry name" value="GDHRDH"/>
</dbReference>